<keyword evidence="4 8" id="KW-0812">Transmembrane</keyword>
<name>A0A0B7NYQ7_PROFF</name>
<dbReference type="AlphaFoldDB" id="A0A0B7NYQ7"/>
<dbReference type="Pfam" id="PF20154">
    <property type="entry name" value="LNT_N"/>
    <property type="match status" value="1"/>
</dbReference>
<dbReference type="SUPFAM" id="SSF56317">
    <property type="entry name" value="Carbon-nitrogen hydrolase"/>
    <property type="match status" value="1"/>
</dbReference>
<dbReference type="NCBIfam" id="TIGR00546">
    <property type="entry name" value="lnt"/>
    <property type="match status" value="1"/>
</dbReference>
<evidence type="ECO:0000256" key="1">
    <source>
        <dbReference type="ARBA" id="ARBA00004651"/>
    </source>
</evidence>
<reference evidence="10" key="1">
    <citation type="submission" date="2014-08" db="EMBL/GenBank/DDBJ databases">
        <authorList>
            <person name="Falentin Helene"/>
        </authorList>
    </citation>
    <scope>NUCLEOTIDE SEQUENCE</scope>
</reference>
<comment type="function">
    <text evidence="8">Catalyzes the phospholipid dependent N-acylation of the N-terminal cysteine of apolipoprotein, the last step in lipoprotein maturation.</text>
</comment>
<evidence type="ECO:0000259" key="9">
    <source>
        <dbReference type="PROSITE" id="PS50263"/>
    </source>
</evidence>
<comment type="pathway">
    <text evidence="8">Protein modification; lipoprotein biosynthesis (N-acyl transfer).</text>
</comment>
<dbReference type="PANTHER" id="PTHR38686:SF1">
    <property type="entry name" value="APOLIPOPROTEIN N-ACYLTRANSFERASE"/>
    <property type="match status" value="1"/>
</dbReference>
<feature type="transmembrane region" description="Helical" evidence="8">
    <location>
        <begin position="213"/>
        <end position="232"/>
    </location>
</feature>
<feature type="transmembrane region" description="Helical" evidence="8">
    <location>
        <begin position="80"/>
        <end position="98"/>
    </location>
</feature>
<feature type="transmembrane region" description="Helical" evidence="8">
    <location>
        <begin position="174"/>
        <end position="201"/>
    </location>
</feature>
<dbReference type="PANTHER" id="PTHR38686">
    <property type="entry name" value="APOLIPOPROTEIN N-ACYLTRANSFERASE"/>
    <property type="match status" value="1"/>
</dbReference>
<dbReference type="EMBL" id="LM676387">
    <property type="protein sequence ID" value="CEP26012.1"/>
    <property type="molecule type" value="Genomic_DNA"/>
</dbReference>
<dbReference type="GO" id="GO:0016410">
    <property type="term" value="F:N-acyltransferase activity"/>
    <property type="evidence" value="ECO:0007669"/>
    <property type="project" value="UniProtKB-UniRule"/>
</dbReference>
<comment type="catalytic activity">
    <reaction evidence="8">
        <text>N-terminal S-1,2-diacyl-sn-glyceryl-L-cysteinyl-[lipoprotein] + a glycerophospholipid = N-acyl-S-1,2-diacyl-sn-glyceryl-L-cysteinyl-[lipoprotein] + a 2-acyl-sn-glycero-3-phospholipid + H(+)</text>
        <dbReference type="Rhea" id="RHEA:48228"/>
        <dbReference type="Rhea" id="RHEA-COMP:14681"/>
        <dbReference type="Rhea" id="RHEA-COMP:14684"/>
        <dbReference type="ChEBI" id="CHEBI:15378"/>
        <dbReference type="ChEBI" id="CHEBI:136912"/>
        <dbReference type="ChEBI" id="CHEBI:140656"/>
        <dbReference type="ChEBI" id="CHEBI:140657"/>
        <dbReference type="ChEBI" id="CHEBI:140660"/>
        <dbReference type="EC" id="2.3.1.269"/>
    </reaction>
</comment>
<dbReference type="HAMAP" id="MF_01148">
    <property type="entry name" value="Lnt"/>
    <property type="match status" value="1"/>
</dbReference>
<evidence type="ECO:0000256" key="4">
    <source>
        <dbReference type="ARBA" id="ARBA00022692"/>
    </source>
</evidence>
<evidence type="ECO:0000256" key="6">
    <source>
        <dbReference type="ARBA" id="ARBA00023136"/>
    </source>
</evidence>
<gene>
    <name evidence="8" type="primary">lnt</name>
    <name evidence="10" type="ORF">PFCIRM138_03555</name>
</gene>
<comment type="subcellular location">
    <subcellularLocation>
        <location evidence="1 8">Cell membrane</location>
        <topology evidence="1 8">Multi-pass membrane protein</topology>
    </subcellularLocation>
</comment>
<dbReference type="InterPro" id="IPR045378">
    <property type="entry name" value="LNT_N"/>
</dbReference>
<evidence type="ECO:0000256" key="8">
    <source>
        <dbReference type="HAMAP-Rule" id="MF_01148"/>
    </source>
</evidence>
<dbReference type="Pfam" id="PF00795">
    <property type="entry name" value="CN_hydrolase"/>
    <property type="match status" value="1"/>
</dbReference>
<keyword evidence="7 8" id="KW-0012">Acyltransferase</keyword>
<dbReference type="CDD" id="cd07571">
    <property type="entry name" value="ALP_N-acyl_transferase"/>
    <property type="match status" value="1"/>
</dbReference>
<keyword evidence="6 8" id="KW-0472">Membrane</keyword>
<dbReference type="InterPro" id="IPR003010">
    <property type="entry name" value="C-N_Hydrolase"/>
</dbReference>
<feature type="transmembrane region" description="Helical" evidence="8">
    <location>
        <begin position="32"/>
        <end position="50"/>
    </location>
</feature>
<dbReference type="GO" id="GO:0005886">
    <property type="term" value="C:plasma membrane"/>
    <property type="evidence" value="ECO:0007669"/>
    <property type="project" value="UniProtKB-SubCell"/>
</dbReference>
<dbReference type="Gene3D" id="3.60.110.10">
    <property type="entry name" value="Carbon-nitrogen hydrolase"/>
    <property type="match status" value="1"/>
</dbReference>
<dbReference type="KEGG" id="pfre:RM25_1080"/>
<comment type="similarity">
    <text evidence="8">Belongs to the CN hydrolase family. Apolipoprotein N-acyltransferase subfamily.</text>
</comment>
<evidence type="ECO:0000256" key="7">
    <source>
        <dbReference type="ARBA" id="ARBA00023315"/>
    </source>
</evidence>
<feature type="transmembrane region" description="Helical" evidence="8">
    <location>
        <begin position="56"/>
        <end position="73"/>
    </location>
</feature>
<dbReference type="UniPathway" id="UPA00666"/>
<dbReference type="PATRIC" id="fig|66712.6.peg.1107"/>
<dbReference type="PROSITE" id="PS50263">
    <property type="entry name" value="CN_HYDROLASE"/>
    <property type="match status" value="1"/>
</dbReference>
<evidence type="ECO:0000256" key="5">
    <source>
        <dbReference type="ARBA" id="ARBA00022989"/>
    </source>
</evidence>
<evidence type="ECO:0000256" key="2">
    <source>
        <dbReference type="ARBA" id="ARBA00022475"/>
    </source>
</evidence>
<proteinExistence type="inferred from homology"/>
<feature type="domain" description="CN hydrolase" evidence="9">
    <location>
        <begin position="242"/>
        <end position="501"/>
    </location>
</feature>
<evidence type="ECO:0000256" key="3">
    <source>
        <dbReference type="ARBA" id="ARBA00022679"/>
    </source>
</evidence>
<feature type="transmembrane region" description="Helical" evidence="8">
    <location>
        <begin position="136"/>
        <end position="154"/>
    </location>
</feature>
<dbReference type="RefSeq" id="WP_052809117.1">
    <property type="nucleotide sequence ID" value="NZ_CP010341.1"/>
</dbReference>
<keyword evidence="3 8" id="KW-0808">Transferase</keyword>
<keyword evidence="5 8" id="KW-1133">Transmembrane helix</keyword>
<feature type="transmembrane region" description="Helical" evidence="8">
    <location>
        <begin position="104"/>
        <end position="124"/>
    </location>
</feature>
<dbReference type="EC" id="2.3.1.269" evidence="8"/>
<keyword evidence="2 8" id="KW-1003">Cell membrane</keyword>
<sequence length="544" mass="57416">MNTTSDIVAAGSPVALRGWSRLLRGDHAPVRLHWALASLLSLVAGALLALGFQPFGLWPTTVVGIALLSWLSDQARARRVAWCGLLAGLALYSMTVSFQAVVAWWLPVLMVPVLACWVLLTALGQHYVQFLRAWPLWSASIWTLVEALSARFPFGGFAWDRLAFTLPDQPLGGYLWLVGAAGAGWLLALSGCLVVVVVRAVVARGGRWLPRMAAGIAAMGLLAAGGAVLSAVPATTGAGRGVTVGVVQGNVDGSAGPHTMGYARSVTDNHLSETIMAMARARTGLDAMPDFLAWPENSTDMDPNQDEETHQLIADAQAIAARPILVGAVTLGPGDDGRQTAGLWWDASGETARYAKRNAVPFGEFTPLKDLVFAIAPMAREVGRQTIPGTAPGVITGTLPDGSSVRVGDIICYELAFDSTVYDTVRHGAEVVVVQSNNATYAGTMQPRQQFAITRVRAMEMRREVVVSTTSSLSGLIDARGRVVEHSQEDTAWARTFTVPTRQGVSAGVSTGPAFEAIACAVAAVAVVAGLVAPRRARRGGSLH</sequence>
<dbReference type="InterPro" id="IPR004563">
    <property type="entry name" value="Apolipo_AcylTrfase"/>
</dbReference>
<dbReference type="GeneID" id="61222225"/>
<dbReference type="GO" id="GO:0042158">
    <property type="term" value="P:lipoprotein biosynthetic process"/>
    <property type="evidence" value="ECO:0007669"/>
    <property type="project" value="UniProtKB-UniRule"/>
</dbReference>
<dbReference type="InterPro" id="IPR036526">
    <property type="entry name" value="C-N_Hydrolase_sf"/>
</dbReference>
<accession>A0A0B7NYQ7</accession>
<evidence type="ECO:0000313" key="10">
    <source>
        <dbReference type="EMBL" id="CEP26012.1"/>
    </source>
</evidence>
<organism evidence="10">
    <name type="scientific">Propionibacterium freudenreichii subsp. freudenreichii</name>
    <dbReference type="NCBI Taxonomy" id="66712"/>
    <lineage>
        <taxon>Bacteria</taxon>
        <taxon>Bacillati</taxon>
        <taxon>Actinomycetota</taxon>
        <taxon>Actinomycetes</taxon>
        <taxon>Propionibacteriales</taxon>
        <taxon>Propionibacteriaceae</taxon>
        <taxon>Propionibacterium</taxon>
    </lineage>
</organism>
<protein>
    <recommendedName>
        <fullName evidence="8">Apolipoprotein N-acyltransferase</fullName>
        <shortName evidence="8">ALP N-acyltransferase</shortName>
        <ecNumber evidence="8">2.3.1.269</ecNumber>
    </recommendedName>
</protein>